<accession>A0A0K0FF93</accession>
<protein>
    <submittedName>
        <fullName evidence="3">ML domain-containing protein</fullName>
    </submittedName>
</protein>
<reference evidence="3" key="2">
    <citation type="submission" date="2015-08" db="UniProtKB">
        <authorList>
            <consortium name="WormBaseParasite"/>
        </authorList>
    </citation>
    <scope>IDENTIFICATION</scope>
</reference>
<dbReference type="AlphaFoldDB" id="A0A0K0FF93"/>
<sequence>MEYSKLSFFVILLIAYSSFTEGCTDFPNGTDTKLHWFYTDDLSLNVTNLKLSAVDGSSNYPLDFSKSYKIDITIENFGKEATELELDTYISQWTSQSDCMWLLLPTYNIIKTNNLCGNGTTCPLKVGSQKVSLSIDLAKYSTVMSLLKPDAAYKFMFYIYSTKTTHFIDLVLQLRGGKP</sequence>
<evidence type="ECO:0000313" key="3">
    <source>
        <dbReference type="WBParaSite" id="SVE_0753400.1"/>
    </source>
</evidence>
<name>A0A0K0FF93_STRVS</name>
<reference evidence="2" key="1">
    <citation type="submission" date="2014-07" db="EMBL/GenBank/DDBJ databases">
        <authorList>
            <person name="Martin A.A"/>
            <person name="De Silva N."/>
        </authorList>
    </citation>
    <scope>NUCLEOTIDE SEQUENCE</scope>
</reference>
<evidence type="ECO:0000256" key="1">
    <source>
        <dbReference type="SAM" id="SignalP"/>
    </source>
</evidence>
<keyword evidence="1" id="KW-0732">Signal</keyword>
<dbReference type="PANTHER" id="PTHR35573">
    <property type="entry name" value="PROTEIN CBG22129"/>
    <property type="match status" value="1"/>
</dbReference>
<keyword evidence="2" id="KW-1185">Reference proteome</keyword>
<organism evidence="2 3">
    <name type="scientific">Strongyloides venezuelensis</name>
    <name type="common">Threadworm</name>
    <dbReference type="NCBI Taxonomy" id="75913"/>
    <lineage>
        <taxon>Eukaryota</taxon>
        <taxon>Metazoa</taxon>
        <taxon>Ecdysozoa</taxon>
        <taxon>Nematoda</taxon>
        <taxon>Chromadorea</taxon>
        <taxon>Rhabditida</taxon>
        <taxon>Tylenchina</taxon>
        <taxon>Panagrolaimomorpha</taxon>
        <taxon>Strongyloidoidea</taxon>
        <taxon>Strongyloididae</taxon>
        <taxon>Strongyloides</taxon>
    </lineage>
</organism>
<feature type="chain" id="PRO_5005329591" evidence="1">
    <location>
        <begin position="23"/>
        <end position="179"/>
    </location>
</feature>
<proteinExistence type="predicted"/>
<feature type="signal peptide" evidence="1">
    <location>
        <begin position="1"/>
        <end position="22"/>
    </location>
</feature>
<dbReference type="Proteomes" id="UP000035680">
    <property type="component" value="Unassembled WGS sequence"/>
</dbReference>
<evidence type="ECO:0000313" key="2">
    <source>
        <dbReference type="Proteomes" id="UP000035680"/>
    </source>
</evidence>
<dbReference type="WBParaSite" id="SVE_0753400.1">
    <property type="protein sequence ID" value="SVE_0753400.1"/>
    <property type="gene ID" value="SVE_0753400"/>
</dbReference>